<comment type="caution">
    <text evidence="3">The sequence shown here is derived from an EMBL/GenBank/DDBJ whole genome shotgun (WGS) entry which is preliminary data.</text>
</comment>
<dbReference type="GO" id="GO:0008270">
    <property type="term" value="F:zinc ion binding"/>
    <property type="evidence" value="ECO:0007669"/>
    <property type="project" value="InterPro"/>
</dbReference>
<dbReference type="GO" id="GO:0004519">
    <property type="term" value="F:endonuclease activity"/>
    <property type="evidence" value="ECO:0007669"/>
    <property type="project" value="UniProtKB-KW"/>
</dbReference>
<keyword evidence="3" id="KW-0540">Nuclease</keyword>
<organism evidence="3 4">
    <name type="scientific">Anaeromonas frigoriresistens</name>
    <dbReference type="NCBI Taxonomy" id="2683708"/>
    <lineage>
        <taxon>Bacteria</taxon>
        <taxon>Bacillati</taxon>
        <taxon>Bacillota</taxon>
        <taxon>Tissierellia</taxon>
        <taxon>Tissierellales</taxon>
        <taxon>Thermohalobacteraceae</taxon>
        <taxon>Anaeromonas</taxon>
    </lineage>
</organism>
<evidence type="ECO:0000313" key="4">
    <source>
        <dbReference type="Proteomes" id="UP000724672"/>
    </source>
</evidence>
<evidence type="ECO:0000259" key="1">
    <source>
        <dbReference type="SMART" id="SM00507"/>
    </source>
</evidence>
<keyword evidence="3" id="KW-0255">Endonuclease</keyword>
<accession>A0A942Z8C4</accession>
<feature type="domain" description="Myb-like" evidence="2">
    <location>
        <begin position="304"/>
        <end position="351"/>
    </location>
</feature>
<feature type="domain" description="Myb-like" evidence="2">
    <location>
        <begin position="193"/>
        <end position="239"/>
    </location>
</feature>
<feature type="domain" description="HNH nuclease" evidence="1">
    <location>
        <begin position="428"/>
        <end position="482"/>
    </location>
</feature>
<dbReference type="Proteomes" id="UP000724672">
    <property type="component" value="Unassembled WGS sequence"/>
</dbReference>
<keyword evidence="3" id="KW-0378">Hydrolase</keyword>
<sequence>MREKTCSKCGSTLPLNKTYYQKRKDSKDGFRGTCRKCQGYNYLIPNPVKEGFKKCSKCKRELPESKEYFNADKNRPDGLTTQCKECRYKKEIFNVKKEVIPEEHKKCIDCKKILHISNFKTNKNSKDGYYMACTSCLIKRRRIGCKEGHKICRKCKRELPSTNKFFLISKTSFDGLENTCLECAGRKFNPKKKYTLWSDGEIDILIESYLILTKEELQKLLPSRTWKAIRSRANKMNLKRTNDYKNIPDDELYKSIDNIKHKKCKKCREYYPFDAIHFPKDIACNDGYRNICKECKGENFAISDAQQWSLEEEEVFIELYSSKTNTELIKEHFPNRTLKNLQDKAYTIWIQKGIKLYKNIETTERMIRQKSTQEWKDKISETLRKRGIFKGEKNPMYGVRRTGSLNPNWKNGRTPEKQIIMNTPKYKGWRNKVMQRDNYSCQICGNKKSGNLEVHHLDNFADFIEKRFIIDNGITLCKECHNPNKSGSYHNVFGTVGNTREEFLEYIVEVRNLNIPSILNINTNIN</sequence>
<keyword evidence="4" id="KW-1185">Reference proteome</keyword>
<name>A0A942Z8C4_9FIRM</name>
<dbReference type="CDD" id="cd00085">
    <property type="entry name" value="HNHc"/>
    <property type="match status" value="1"/>
</dbReference>
<dbReference type="EMBL" id="WSFT01000053">
    <property type="protein sequence ID" value="MBS4539647.1"/>
    <property type="molecule type" value="Genomic_DNA"/>
</dbReference>
<evidence type="ECO:0000259" key="2">
    <source>
        <dbReference type="SMART" id="SM00717"/>
    </source>
</evidence>
<dbReference type="SMART" id="SM00717">
    <property type="entry name" value="SANT"/>
    <property type="match status" value="2"/>
</dbReference>
<gene>
    <name evidence="3" type="ORF">GOQ27_14325</name>
</gene>
<dbReference type="GO" id="GO:0003676">
    <property type="term" value="F:nucleic acid binding"/>
    <property type="evidence" value="ECO:0007669"/>
    <property type="project" value="InterPro"/>
</dbReference>
<protein>
    <submittedName>
        <fullName evidence="3">HNH endonuclease</fullName>
    </submittedName>
</protein>
<dbReference type="RefSeq" id="WP_203367569.1">
    <property type="nucleotide sequence ID" value="NZ_WSFT01000053.1"/>
</dbReference>
<proteinExistence type="predicted"/>
<dbReference type="Pfam" id="PF01844">
    <property type="entry name" value="HNH"/>
    <property type="match status" value="1"/>
</dbReference>
<dbReference type="InterPro" id="IPR002711">
    <property type="entry name" value="HNH"/>
</dbReference>
<evidence type="ECO:0000313" key="3">
    <source>
        <dbReference type="EMBL" id="MBS4539647.1"/>
    </source>
</evidence>
<dbReference type="AlphaFoldDB" id="A0A942Z8C4"/>
<dbReference type="SMART" id="SM00507">
    <property type="entry name" value="HNHc"/>
    <property type="match status" value="1"/>
</dbReference>
<dbReference type="InterPro" id="IPR001005">
    <property type="entry name" value="SANT/Myb"/>
</dbReference>
<reference evidence="3" key="1">
    <citation type="submission" date="2019-12" db="EMBL/GenBank/DDBJ databases">
        <title>Clostridiaceae gen. nov. sp. nov., isolated from sediment in Xinjiang, China.</title>
        <authorList>
            <person name="Zhang R."/>
        </authorList>
    </citation>
    <scope>NUCLEOTIDE SEQUENCE</scope>
    <source>
        <strain evidence="3">D2Q-11</strain>
    </source>
</reference>
<dbReference type="InterPro" id="IPR003615">
    <property type="entry name" value="HNH_nuc"/>
</dbReference>